<dbReference type="OrthoDB" id="6314346at2759"/>
<dbReference type="AlphaFoldDB" id="A0A1S3ILK7"/>
<dbReference type="InParanoid" id="A0A1S3ILK7"/>
<protein>
    <submittedName>
        <fullName evidence="3">Uncharacterized protein LOC106165210</fullName>
    </submittedName>
</protein>
<evidence type="ECO:0000313" key="3">
    <source>
        <dbReference type="RefSeq" id="XP_013398776.1"/>
    </source>
</evidence>
<reference evidence="3" key="1">
    <citation type="submission" date="2025-08" db="UniProtKB">
        <authorList>
            <consortium name="RefSeq"/>
        </authorList>
    </citation>
    <scope>IDENTIFICATION</scope>
    <source>
        <tissue evidence="3">Gonads</tissue>
    </source>
</reference>
<evidence type="ECO:0000256" key="1">
    <source>
        <dbReference type="SAM" id="SignalP"/>
    </source>
</evidence>
<sequence length="113" mass="12662">MKFALFLLFALVAVACVSANKRWLGSRGYYRRGYNLRSYRYGPRRYFGRYRYYGSYKGACGVDGVYARSSNTLVFCTNGRALVQKCAPGSAISGLKKGSFYSWNAVCNVNLLG</sequence>
<dbReference type="PROSITE" id="PS51257">
    <property type="entry name" value="PROKAR_LIPOPROTEIN"/>
    <property type="match status" value="1"/>
</dbReference>
<keyword evidence="2" id="KW-1185">Reference proteome</keyword>
<name>A0A1S3ILK7_LINAN</name>
<dbReference type="GeneID" id="106165210"/>
<dbReference type="Proteomes" id="UP000085678">
    <property type="component" value="Unplaced"/>
</dbReference>
<evidence type="ECO:0000313" key="2">
    <source>
        <dbReference type="Proteomes" id="UP000085678"/>
    </source>
</evidence>
<dbReference type="KEGG" id="lak:106165210"/>
<dbReference type="RefSeq" id="XP_013398776.1">
    <property type="nucleotide sequence ID" value="XM_013543322.1"/>
</dbReference>
<gene>
    <name evidence="3" type="primary">LOC106165210</name>
</gene>
<proteinExistence type="predicted"/>
<keyword evidence="1" id="KW-0732">Signal</keyword>
<feature type="chain" id="PRO_5010317297" evidence="1">
    <location>
        <begin position="20"/>
        <end position="113"/>
    </location>
</feature>
<accession>A0A1S3ILK7</accession>
<organism evidence="2 3">
    <name type="scientific">Lingula anatina</name>
    <name type="common">Brachiopod</name>
    <name type="synonym">Lingula unguis</name>
    <dbReference type="NCBI Taxonomy" id="7574"/>
    <lineage>
        <taxon>Eukaryota</taxon>
        <taxon>Metazoa</taxon>
        <taxon>Spiralia</taxon>
        <taxon>Lophotrochozoa</taxon>
        <taxon>Brachiopoda</taxon>
        <taxon>Linguliformea</taxon>
        <taxon>Lingulata</taxon>
        <taxon>Lingulida</taxon>
        <taxon>Linguloidea</taxon>
        <taxon>Lingulidae</taxon>
        <taxon>Lingula</taxon>
    </lineage>
</organism>
<feature type="signal peptide" evidence="1">
    <location>
        <begin position="1"/>
        <end position="19"/>
    </location>
</feature>